<dbReference type="Proteomes" id="UP000664628">
    <property type="component" value="Unassembled WGS sequence"/>
</dbReference>
<gene>
    <name evidence="1" type="ORF">J2I46_21010</name>
</gene>
<evidence type="ECO:0000313" key="2">
    <source>
        <dbReference type="Proteomes" id="UP000664628"/>
    </source>
</evidence>
<organism evidence="1 2">
    <name type="scientific">Fibrella forsythiae</name>
    <dbReference type="NCBI Taxonomy" id="2817061"/>
    <lineage>
        <taxon>Bacteria</taxon>
        <taxon>Pseudomonadati</taxon>
        <taxon>Bacteroidota</taxon>
        <taxon>Cytophagia</taxon>
        <taxon>Cytophagales</taxon>
        <taxon>Spirosomataceae</taxon>
        <taxon>Fibrella</taxon>
    </lineage>
</organism>
<comment type="caution">
    <text evidence="1">The sequence shown here is derived from an EMBL/GenBank/DDBJ whole genome shotgun (WGS) entry which is preliminary data.</text>
</comment>
<sequence>MSTSPVVMRIEVVVADVAKALEVEKAKIVRVVVQMRAVQLDFLTGFGVRFAVFGSARLTFAPPPHETDKVADLQPAFGAAFSVAAAVDGHG</sequence>
<keyword evidence="2" id="KW-1185">Reference proteome</keyword>
<dbReference type="RefSeq" id="WP_207331037.1">
    <property type="nucleotide sequence ID" value="NZ_JAFMYW010000007.1"/>
</dbReference>
<accession>A0ABS3JM57</accession>
<evidence type="ECO:0000313" key="1">
    <source>
        <dbReference type="EMBL" id="MBO0951078.1"/>
    </source>
</evidence>
<protein>
    <submittedName>
        <fullName evidence="1">Uncharacterized protein</fullName>
    </submittedName>
</protein>
<reference evidence="1 2" key="1">
    <citation type="submission" date="2021-03" db="EMBL/GenBank/DDBJ databases">
        <title>Fibrella sp. HMF5405 genome sequencing and assembly.</title>
        <authorList>
            <person name="Kang H."/>
            <person name="Kim H."/>
            <person name="Bae S."/>
            <person name="Joh K."/>
        </authorList>
    </citation>
    <scope>NUCLEOTIDE SEQUENCE [LARGE SCALE GENOMIC DNA]</scope>
    <source>
        <strain evidence="1 2">HMF5405</strain>
    </source>
</reference>
<dbReference type="EMBL" id="JAFMYW010000007">
    <property type="protein sequence ID" value="MBO0951078.1"/>
    <property type="molecule type" value="Genomic_DNA"/>
</dbReference>
<proteinExistence type="predicted"/>
<name>A0ABS3JM57_9BACT</name>